<protein>
    <submittedName>
        <fullName evidence="4">Uncharacterized protein</fullName>
    </submittedName>
</protein>
<feature type="region of interest" description="Disordered" evidence="1">
    <location>
        <begin position="1"/>
        <end position="43"/>
    </location>
</feature>
<dbReference type="EMBL" id="LFMI01000551">
    <property type="protein sequence ID" value="OTA04878.1"/>
    <property type="molecule type" value="Genomic_DNA"/>
</dbReference>
<feature type="domain" description="DUF4246" evidence="2">
    <location>
        <begin position="521"/>
        <end position="612"/>
    </location>
</feature>
<keyword evidence="5" id="KW-1185">Reference proteome</keyword>
<proteinExistence type="predicted"/>
<dbReference type="Proteomes" id="UP000219286">
    <property type="component" value="Unassembled WGS sequence"/>
</dbReference>
<dbReference type="PANTHER" id="PTHR33119">
    <property type="entry name" value="IFI3P"/>
    <property type="match status" value="1"/>
</dbReference>
<feature type="domain" description="DUF4246" evidence="2">
    <location>
        <begin position="181"/>
        <end position="520"/>
    </location>
</feature>
<sequence length="669" mass="76907">MPKRRLMGAQTPVDEETKKAFSLPDLPPMSEPNSRRTADIYSPPSTSTLDKVVGFLSNPLTAFRSKKDDMPVFQYPGVNMPVNTSVRARTEDLPIYPIGMPQARGSGSKILPIREVAMMLLMEKLTDKPNWHEKVFDDAIVQKWRQEARTQSENSLFARIMEGKQVWSGQIPMPQTRIISEKAFDFCIAELRNKAAYFAQTGLIPTLDSAGNTIVKSDTVVSSQLWDELKTSFETLRADQAGNVDWHPGTNDMVQNLIHPSMYPFVFGRSSFIFEEVVDRENAFASVGKGSIVPEITRLPDYGSRFMNMAWYSNSIGVVPPEYRSSLYQWLPTNVVFREDGTAKLTSYVNNLHPRKYPAIYEAIEHAIDAAIPAWDQCLRENLGYRENIVAGRDDSRFDLVMDASDEDDELWTSSMVYRLPDDDDAYRYRYIDPDKIKPSMGESIIPGKWVEDREAILPEPNRWEENDYDYTPPQRLREKFKEHGLQVIVKMASIELTPEKPYFPAGSWHTSSELQEEIYSGQDQYNYLERVYGTPLGHGSTCLQNYGDVRTCQGRLLAFPNVFQHRVSSFRLKDATRPGHRRFLALWLVDPHERIVSTANVPPQQMDWWSESLPDMKREDGVKETVPESLMTVEEAREHRLRLMHERSRYEAKAEQTVESMSYNFCEH</sequence>
<organism evidence="4 5">
    <name type="scientific">Trichoderma parareesei</name>
    <name type="common">Filamentous fungus</name>
    <dbReference type="NCBI Taxonomy" id="858221"/>
    <lineage>
        <taxon>Eukaryota</taxon>
        <taxon>Fungi</taxon>
        <taxon>Dikarya</taxon>
        <taxon>Ascomycota</taxon>
        <taxon>Pezizomycotina</taxon>
        <taxon>Sordariomycetes</taxon>
        <taxon>Hypocreomycetidae</taxon>
        <taxon>Hypocreales</taxon>
        <taxon>Hypocreaceae</taxon>
        <taxon>Trichoderma</taxon>
    </lineage>
</organism>
<dbReference type="InterPro" id="IPR049192">
    <property type="entry name" value="DUF4246_C"/>
</dbReference>
<gene>
    <name evidence="4" type="ORF">A9Z42_0054850</name>
</gene>
<dbReference type="AlphaFoldDB" id="A0A2H2ZGG9"/>
<dbReference type="Pfam" id="PF14033">
    <property type="entry name" value="DUF4246"/>
    <property type="match status" value="2"/>
</dbReference>
<evidence type="ECO:0000313" key="5">
    <source>
        <dbReference type="Proteomes" id="UP000219286"/>
    </source>
</evidence>
<name>A0A2H2ZGG9_TRIPA</name>
<reference evidence="4 5" key="1">
    <citation type="journal article" date="2015" name="Genome Announc.">
        <title>Genome sequence and annotation of Trichoderma parareesei, the ancestor of the cellulase producer Trichoderma reesei.</title>
        <authorList>
            <person name="Yang D."/>
            <person name="Pomraning K."/>
            <person name="Kopchinskiy A."/>
            <person name="Karimi Aghcheh R."/>
            <person name="Atanasova L."/>
            <person name="Chenthamara K."/>
            <person name="Baker S.E."/>
            <person name="Zhang R."/>
            <person name="Shen Q."/>
            <person name="Freitag M."/>
            <person name="Kubicek C.P."/>
            <person name="Druzhinina I.S."/>
        </authorList>
    </citation>
    <scope>NUCLEOTIDE SEQUENCE [LARGE SCALE GENOMIC DNA]</scope>
    <source>
        <strain evidence="4 5">CBS 125925</strain>
    </source>
</reference>
<evidence type="ECO:0000256" key="1">
    <source>
        <dbReference type="SAM" id="MobiDB-lite"/>
    </source>
</evidence>
<feature type="domain" description="DUF4246" evidence="3">
    <location>
        <begin position="75"/>
        <end position="147"/>
    </location>
</feature>
<evidence type="ECO:0000259" key="3">
    <source>
        <dbReference type="Pfam" id="PF21666"/>
    </source>
</evidence>
<dbReference type="InterPro" id="IPR049207">
    <property type="entry name" value="DUF4246_N"/>
</dbReference>
<dbReference type="InterPro" id="IPR025340">
    <property type="entry name" value="DUF4246"/>
</dbReference>
<dbReference type="OrthoDB" id="415532at2759"/>
<dbReference type="PANTHER" id="PTHR33119:SF1">
    <property type="entry name" value="FE2OG DIOXYGENASE DOMAIN-CONTAINING PROTEIN"/>
    <property type="match status" value="1"/>
</dbReference>
<evidence type="ECO:0000259" key="2">
    <source>
        <dbReference type="Pfam" id="PF14033"/>
    </source>
</evidence>
<evidence type="ECO:0000313" key="4">
    <source>
        <dbReference type="EMBL" id="OTA04878.1"/>
    </source>
</evidence>
<comment type="caution">
    <text evidence="4">The sequence shown here is derived from an EMBL/GenBank/DDBJ whole genome shotgun (WGS) entry which is preliminary data.</text>
</comment>
<dbReference type="Pfam" id="PF21666">
    <property type="entry name" value="DUF4246_N"/>
    <property type="match status" value="1"/>
</dbReference>
<accession>A0A2H2ZGG9</accession>